<dbReference type="AlphaFoldDB" id="A0A545UG63"/>
<dbReference type="Proteomes" id="UP000315439">
    <property type="component" value="Unassembled WGS sequence"/>
</dbReference>
<protein>
    <submittedName>
        <fullName evidence="2">Uncharacterized protein</fullName>
    </submittedName>
</protein>
<keyword evidence="3" id="KW-1185">Reference proteome</keyword>
<gene>
    <name evidence="2" type="ORF">FLL46_08045</name>
</gene>
<dbReference type="RefSeq" id="WP_142892974.1">
    <property type="nucleotide sequence ID" value="NZ_ML660162.1"/>
</dbReference>
<feature type="coiled-coil region" evidence="1">
    <location>
        <begin position="7"/>
        <end position="41"/>
    </location>
</feature>
<organism evidence="2 3">
    <name type="scientific">Aliikangiella coralliicola</name>
    <dbReference type="NCBI Taxonomy" id="2592383"/>
    <lineage>
        <taxon>Bacteria</taxon>
        <taxon>Pseudomonadati</taxon>
        <taxon>Pseudomonadota</taxon>
        <taxon>Gammaproteobacteria</taxon>
        <taxon>Oceanospirillales</taxon>
        <taxon>Pleioneaceae</taxon>
        <taxon>Aliikangiella</taxon>
    </lineage>
</organism>
<accession>A0A545UG63</accession>
<dbReference type="OrthoDB" id="9403096at2"/>
<proteinExistence type="predicted"/>
<keyword evidence="1" id="KW-0175">Coiled coil</keyword>
<reference evidence="2 3" key="1">
    <citation type="submission" date="2019-07" db="EMBL/GenBank/DDBJ databases">
        <title>Draft genome for Aliikangiella sp. M105.</title>
        <authorList>
            <person name="Wang G."/>
        </authorList>
    </citation>
    <scope>NUCLEOTIDE SEQUENCE [LARGE SCALE GENOMIC DNA]</scope>
    <source>
        <strain evidence="2 3">M105</strain>
    </source>
</reference>
<evidence type="ECO:0000313" key="2">
    <source>
        <dbReference type="EMBL" id="TQV88466.1"/>
    </source>
</evidence>
<name>A0A545UG63_9GAMM</name>
<evidence type="ECO:0000313" key="3">
    <source>
        <dbReference type="Proteomes" id="UP000315439"/>
    </source>
</evidence>
<dbReference type="EMBL" id="VIKS01000004">
    <property type="protein sequence ID" value="TQV88466.1"/>
    <property type="molecule type" value="Genomic_DNA"/>
</dbReference>
<sequence length="90" mass="10467">MVSPLMMKKSHELLIEANKRIEKLELQRRELALELQYLAQEAREQKSIVLEIYQALGLKRTDNNDAKPIIRLFKYLNAQIGYEPIGEAKA</sequence>
<evidence type="ECO:0000256" key="1">
    <source>
        <dbReference type="SAM" id="Coils"/>
    </source>
</evidence>
<comment type="caution">
    <text evidence="2">The sequence shown here is derived from an EMBL/GenBank/DDBJ whole genome shotgun (WGS) entry which is preliminary data.</text>
</comment>